<name>A0A2A5QVV2_9EURY</name>
<feature type="domain" description="Acetyl-coenzyme A synthetase N-terminal" evidence="10">
    <location>
        <begin position="35"/>
        <end position="86"/>
    </location>
</feature>
<keyword evidence="5" id="KW-0067">ATP-binding</keyword>
<keyword evidence="12" id="KW-1185">Reference proteome</keyword>
<dbReference type="Pfam" id="PF13193">
    <property type="entry name" value="AMP-binding_C"/>
    <property type="match status" value="1"/>
</dbReference>
<organism evidence="11 12">
    <name type="scientific">Natrinema ejinorense</name>
    <dbReference type="NCBI Taxonomy" id="373386"/>
    <lineage>
        <taxon>Archaea</taxon>
        <taxon>Methanobacteriati</taxon>
        <taxon>Methanobacteriota</taxon>
        <taxon>Stenosarchaea group</taxon>
        <taxon>Halobacteria</taxon>
        <taxon>Halobacteriales</taxon>
        <taxon>Natrialbaceae</taxon>
        <taxon>Natrinema</taxon>
    </lineage>
</organism>
<dbReference type="AlphaFoldDB" id="A0A2A5QVV2"/>
<dbReference type="PANTHER" id="PTHR24095:SF14">
    <property type="entry name" value="ACETYL-COENZYME A SYNTHETASE 1"/>
    <property type="match status" value="1"/>
</dbReference>
<sequence length="659" mass="73079">MSQDDANLEARLEEQEAFDPPESFVEQANVTDPGIYDEFEENWPECWERAADLLTWDEAYDSVLEDGNAPFYEWFTGGELNASYNCLDRHVEDGAGDSVAIEWEGELGETRTFTYAELLDEVEDFAATLRDLGVEEDDVVTLYMPMIPELPIAMLACARIGAPHSVVFAGFSADALATRMNSADSEYLVTCDGYYRRGDALDHISKANEGLEGVEHEVSDVVVVDRLGDELEHDLADNQHDYDELVADHEGATVEPVPRDAEDMLFLMYTSGTTGKPKGVKHTTGGYLAYSAWTSHAVLDIEADDTYWCSADIGWITGHSYIVYGPLALGTTSVMYEGTPDYPDKDRLWEIVEKNGVDIFYTAPTAIRAFMKWGEEYTQNHDLSSLRLLGTVGEPINPRAWKWYYKHIGNEECPIVDTWWQTETGGMMITTLPGINTMKPGSAGPPLPGIDARVVDAQGEEVDAGQAGYVTVNNPWPGMLRTLYNNDDRFISEYWQEYSDPDADEWVYFPEDGAKIDEDGFITVLGRVDDVINVSGHRLGTMEIESAVVGVEGIAEAAVVGGDHEVKGEAVYVYAIPEDGYEDRDDELEEKAMEAVLDSIGPIAKPEEIIFTPELPKTRSGKIMRRLLEDIASGNELGNTSTLRNPEVVDDIAAQVESD</sequence>
<evidence type="ECO:0000256" key="3">
    <source>
        <dbReference type="ARBA" id="ARBA00022598"/>
    </source>
</evidence>
<dbReference type="RefSeq" id="WP_097379849.1">
    <property type="nucleotide sequence ID" value="NZ_NXNI01000001.1"/>
</dbReference>
<dbReference type="Gene3D" id="3.30.300.30">
    <property type="match status" value="1"/>
</dbReference>
<dbReference type="FunFam" id="3.40.50.12780:FF:000001">
    <property type="entry name" value="Acetyl-coenzyme A synthetase"/>
    <property type="match status" value="1"/>
</dbReference>
<protein>
    <recommendedName>
        <fullName evidence="2 6">Acetate--CoA ligase</fullName>
        <ecNumber evidence="2 6">6.2.1.1</ecNumber>
    </recommendedName>
</protein>
<dbReference type="InterPro" id="IPR011904">
    <property type="entry name" value="Ac_CoA_lig"/>
</dbReference>
<dbReference type="Pfam" id="PF16177">
    <property type="entry name" value="ACAS_N"/>
    <property type="match status" value="1"/>
</dbReference>
<dbReference type="EMBL" id="NXNI01000001">
    <property type="protein sequence ID" value="PCR90903.1"/>
    <property type="molecule type" value="Genomic_DNA"/>
</dbReference>
<evidence type="ECO:0000259" key="9">
    <source>
        <dbReference type="Pfam" id="PF13193"/>
    </source>
</evidence>
<dbReference type="Pfam" id="PF00501">
    <property type="entry name" value="AMP-binding"/>
    <property type="match status" value="1"/>
</dbReference>
<dbReference type="NCBIfam" id="NF001208">
    <property type="entry name" value="PRK00174.1"/>
    <property type="match status" value="1"/>
</dbReference>
<dbReference type="GO" id="GO:0005524">
    <property type="term" value="F:ATP binding"/>
    <property type="evidence" value="ECO:0007669"/>
    <property type="project" value="UniProtKB-KW"/>
</dbReference>
<dbReference type="SUPFAM" id="SSF56801">
    <property type="entry name" value="Acetyl-CoA synthetase-like"/>
    <property type="match status" value="1"/>
</dbReference>
<dbReference type="InterPro" id="IPR045851">
    <property type="entry name" value="AMP-bd_C_sf"/>
</dbReference>
<evidence type="ECO:0000256" key="5">
    <source>
        <dbReference type="ARBA" id="ARBA00022840"/>
    </source>
</evidence>
<dbReference type="EC" id="6.2.1.1" evidence="2 6"/>
<reference evidence="11 12" key="1">
    <citation type="submission" date="2017-09" db="EMBL/GenBank/DDBJ databases">
        <title>Genome sequences of Natrinema ejinorence JCM 13890T.</title>
        <authorList>
            <person name="Roh S.W."/>
            <person name="Kim Y.B."/>
            <person name="Kim J.Y."/>
        </authorList>
    </citation>
    <scope>NUCLEOTIDE SEQUENCE [LARGE SCALE GENOMIC DNA]</scope>
    <source>
        <strain evidence="11 12">JCM 13890</strain>
    </source>
</reference>
<dbReference type="GO" id="GO:0019427">
    <property type="term" value="P:acetyl-CoA biosynthetic process from acetate"/>
    <property type="evidence" value="ECO:0007669"/>
    <property type="project" value="UniProtKB-UniRule"/>
</dbReference>
<dbReference type="GO" id="GO:0043955">
    <property type="term" value="F:3-hydroxypropionyl-CoA synthetase activity"/>
    <property type="evidence" value="ECO:0007669"/>
    <property type="project" value="UniProtKB-ARBA"/>
</dbReference>
<feature type="domain" description="AMP-binding enzyme C-terminal" evidence="9">
    <location>
        <begin position="543"/>
        <end position="622"/>
    </location>
</feature>
<dbReference type="NCBIfam" id="TIGR02188">
    <property type="entry name" value="Ac_CoA_lig_AcsA"/>
    <property type="match status" value="1"/>
</dbReference>
<dbReference type="InterPro" id="IPR042099">
    <property type="entry name" value="ANL_N_sf"/>
</dbReference>
<dbReference type="Proteomes" id="UP000219689">
    <property type="component" value="Unassembled WGS sequence"/>
</dbReference>
<dbReference type="GO" id="GO:0003987">
    <property type="term" value="F:acetate-CoA ligase activity"/>
    <property type="evidence" value="ECO:0007669"/>
    <property type="project" value="UniProtKB-UniRule"/>
</dbReference>
<dbReference type="PANTHER" id="PTHR24095">
    <property type="entry name" value="ACETYL-COENZYME A SYNTHETASE"/>
    <property type="match status" value="1"/>
</dbReference>
<feature type="region of interest" description="Disordered" evidence="7">
    <location>
        <begin position="1"/>
        <end position="21"/>
    </location>
</feature>
<dbReference type="GO" id="GO:0016208">
    <property type="term" value="F:AMP binding"/>
    <property type="evidence" value="ECO:0007669"/>
    <property type="project" value="InterPro"/>
</dbReference>
<evidence type="ECO:0000256" key="1">
    <source>
        <dbReference type="ARBA" id="ARBA00006432"/>
    </source>
</evidence>
<dbReference type="InterPro" id="IPR020845">
    <property type="entry name" value="AMP-binding_CS"/>
</dbReference>
<evidence type="ECO:0000259" key="10">
    <source>
        <dbReference type="Pfam" id="PF16177"/>
    </source>
</evidence>
<dbReference type="PROSITE" id="PS00455">
    <property type="entry name" value="AMP_BINDING"/>
    <property type="match status" value="1"/>
</dbReference>
<comment type="similarity">
    <text evidence="1">Belongs to the ATP-dependent AMP-binding enzyme family.</text>
</comment>
<dbReference type="InterPro" id="IPR032387">
    <property type="entry name" value="ACAS_N"/>
</dbReference>
<feature type="domain" description="AMP-dependent synthetase/ligase" evidence="8">
    <location>
        <begin position="95"/>
        <end position="476"/>
    </location>
</feature>
<evidence type="ECO:0000256" key="7">
    <source>
        <dbReference type="SAM" id="MobiDB-lite"/>
    </source>
</evidence>
<dbReference type="InterPro" id="IPR025110">
    <property type="entry name" value="AMP-bd_C"/>
</dbReference>
<gene>
    <name evidence="11" type="primary">acs</name>
    <name evidence="11" type="ORF">CP557_10455</name>
</gene>
<evidence type="ECO:0000313" key="11">
    <source>
        <dbReference type="EMBL" id="PCR90903.1"/>
    </source>
</evidence>
<dbReference type="OrthoDB" id="371752at2157"/>
<comment type="caution">
    <text evidence="11">The sequence shown here is derived from an EMBL/GenBank/DDBJ whole genome shotgun (WGS) entry which is preliminary data.</text>
</comment>
<accession>A0A2A5QVV2</accession>
<evidence type="ECO:0000313" key="12">
    <source>
        <dbReference type="Proteomes" id="UP000219689"/>
    </source>
</evidence>
<evidence type="ECO:0000256" key="6">
    <source>
        <dbReference type="NCBIfam" id="TIGR02188"/>
    </source>
</evidence>
<evidence type="ECO:0000259" key="8">
    <source>
        <dbReference type="Pfam" id="PF00501"/>
    </source>
</evidence>
<evidence type="ECO:0000256" key="4">
    <source>
        <dbReference type="ARBA" id="ARBA00022741"/>
    </source>
</evidence>
<feature type="region of interest" description="Disordered" evidence="7">
    <location>
        <begin position="635"/>
        <end position="659"/>
    </location>
</feature>
<dbReference type="InterPro" id="IPR000873">
    <property type="entry name" value="AMP-dep_synth/lig_dom"/>
</dbReference>
<dbReference type="Gene3D" id="3.40.50.12780">
    <property type="entry name" value="N-terminal domain of ligase-like"/>
    <property type="match status" value="1"/>
</dbReference>
<proteinExistence type="inferred from homology"/>
<dbReference type="GO" id="GO:0043427">
    <property type="term" value="P:carbon fixation by 3-hydroxypropionate cycle"/>
    <property type="evidence" value="ECO:0007669"/>
    <property type="project" value="UniProtKB-ARBA"/>
</dbReference>
<keyword evidence="3 11" id="KW-0436">Ligase</keyword>
<evidence type="ECO:0000256" key="2">
    <source>
        <dbReference type="ARBA" id="ARBA00013275"/>
    </source>
</evidence>
<keyword evidence="4" id="KW-0547">Nucleotide-binding</keyword>